<evidence type="ECO:0000313" key="3">
    <source>
        <dbReference type="Proteomes" id="UP000834106"/>
    </source>
</evidence>
<protein>
    <submittedName>
        <fullName evidence="2">Uncharacterized protein</fullName>
    </submittedName>
</protein>
<evidence type="ECO:0000313" key="2">
    <source>
        <dbReference type="EMBL" id="CAI9764590.1"/>
    </source>
</evidence>
<keyword evidence="3" id="KW-1185">Reference proteome</keyword>
<sequence length="127" mass="14271">MDKGKAKNPVGESSGSNLNPNAQPFKPPANAPERTLFMKFFPEFPPISRQAIHEYFTGRFGNCIECVYVLKLNSDLGFIIFSRSLFPYVIMGPLEEVVLFICSRPVLFKRSLGRGGAVYLRQVTFFG</sequence>
<proteinExistence type="predicted"/>
<dbReference type="EMBL" id="OU503042">
    <property type="protein sequence ID" value="CAI9764590.1"/>
    <property type="molecule type" value="Genomic_DNA"/>
</dbReference>
<name>A0AAD2DVE0_9LAMI</name>
<dbReference type="AlphaFoldDB" id="A0AAD2DVE0"/>
<evidence type="ECO:0000256" key="1">
    <source>
        <dbReference type="SAM" id="MobiDB-lite"/>
    </source>
</evidence>
<organism evidence="2 3">
    <name type="scientific">Fraxinus pennsylvanica</name>
    <dbReference type="NCBI Taxonomy" id="56036"/>
    <lineage>
        <taxon>Eukaryota</taxon>
        <taxon>Viridiplantae</taxon>
        <taxon>Streptophyta</taxon>
        <taxon>Embryophyta</taxon>
        <taxon>Tracheophyta</taxon>
        <taxon>Spermatophyta</taxon>
        <taxon>Magnoliopsida</taxon>
        <taxon>eudicotyledons</taxon>
        <taxon>Gunneridae</taxon>
        <taxon>Pentapetalae</taxon>
        <taxon>asterids</taxon>
        <taxon>lamiids</taxon>
        <taxon>Lamiales</taxon>
        <taxon>Oleaceae</taxon>
        <taxon>Oleeae</taxon>
        <taxon>Fraxinus</taxon>
    </lineage>
</organism>
<accession>A0AAD2DVE0</accession>
<feature type="compositionally biased region" description="Polar residues" evidence="1">
    <location>
        <begin position="11"/>
        <end position="22"/>
    </location>
</feature>
<dbReference type="Proteomes" id="UP000834106">
    <property type="component" value="Chromosome 7"/>
</dbReference>
<gene>
    <name evidence="2" type="ORF">FPE_LOCUS12020</name>
</gene>
<feature type="region of interest" description="Disordered" evidence="1">
    <location>
        <begin position="1"/>
        <end position="31"/>
    </location>
</feature>
<reference evidence="2" key="1">
    <citation type="submission" date="2023-05" db="EMBL/GenBank/DDBJ databases">
        <authorList>
            <person name="Huff M."/>
        </authorList>
    </citation>
    <scope>NUCLEOTIDE SEQUENCE</scope>
</reference>